<organism evidence="12">
    <name type="scientific">Salpingoeca rosetta (strain ATCC 50818 / BSB-021)</name>
    <dbReference type="NCBI Taxonomy" id="946362"/>
    <lineage>
        <taxon>Eukaryota</taxon>
        <taxon>Choanoflagellata</taxon>
        <taxon>Craspedida</taxon>
        <taxon>Salpingoecidae</taxon>
        <taxon>Salpingoeca</taxon>
    </lineage>
</organism>
<dbReference type="OrthoDB" id="27267at2759"/>
<keyword evidence="3" id="KW-0677">Repeat</keyword>
<dbReference type="Proteomes" id="UP000007799">
    <property type="component" value="Unassembled WGS sequence"/>
</dbReference>
<dbReference type="InterPro" id="IPR003591">
    <property type="entry name" value="Leu-rich_rpt_typical-subtyp"/>
</dbReference>
<feature type="signal peptide" evidence="9">
    <location>
        <begin position="1"/>
        <end position="28"/>
    </location>
</feature>
<evidence type="ECO:0000256" key="3">
    <source>
        <dbReference type="ARBA" id="ARBA00022737"/>
    </source>
</evidence>
<dbReference type="InterPro" id="IPR001245">
    <property type="entry name" value="Ser-Thr/Tyr_kinase_cat_dom"/>
</dbReference>
<accession>F2UPA6</accession>
<dbReference type="SMART" id="SM00369">
    <property type="entry name" value="LRR_TYP"/>
    <property type="match status" value="10"/>
</dbReference>
<name>F2UPA6_SALR5</name>
<evidence type="ECO:0000256" key="8">
    <source>
        <dbReference type="SAM" id="Phobius"/>
    </source>
</evidence>
<dbReference type="PANTHER" id="PTHR48056">
    <property type="entry name" value="LRR RECEPTOR-LIKE SERINE/THREONINE-PROTEIN KINASE-RELATED"/>
    <property type="match status" value="1"/>
</dbReference>
<dbReference type="SMART" id="SM00220">
    <property type="entry name" value="S_TKc"/>
    <property type="match status" value="1"/>
</dbReference>
<dbReference type="InParanoid" id="F2UPA6"/>
<feature type="compositionally biased region" description="Acidic residues" evidence="7">
    <location>
        <begin position="1200"/>
        <end position="1209"/>
    </location>
</feature>
<dbReference type="Pfam" id="PF13855">
    <property type="entry name" value="LRR_8"/>
    <property type="match status" value="2"/>
</dbReference>
<feature type="transmembrane region" description="Helical" evidence="8">
    <location>
        <begin position="921"/>
        <end position="947"/>
    </location>
</feature>
<dbReference type="InterPro" id="IPR001611">
    <property type="entry name" value="Leu-rich_rpt"/>
</dbReference>
<dbReference type="STRING" id="946362.F2UPA6"/>
<dbReference type="FunFam" id="3.80.10.10:FF:001164">
    <property type="entry name" value="GH01279p"/>
    <property type="match status" value="2"/>
</dbReference>
<evidence type="ECO:0000256" key="6">
    <source>
        <dbReference type="ARBA" id="ARBA00022840"/>
    </source>
</evidence>
<sequence>MRGRPPPATTATMAVVMVLCAVIVSTMAMHATPATAASRDNQLCSDVHGTLESMVRVLKVHDVPFYPRHTVRNTDDSTPANTTTHKDARLPLLVDLSPIHRMMAAFGCGDQEDEKTDKQTDESLPARTGTEQHETTPSVSSTPSAFTPLEERVNAIRNATGKLSLQQPQQQQRRVRRNDDPVIRAGQCTLVSVVDGTCPSADNRGRLTIIVREGDHVDDSTDASRLRAISTFVFELTVSGHVEEAPLQWIVNNGVWAGCRSFSVIGVQFPTFQLSILNPMTSVNTIVIRDSLLLWEVSTSEFQNSQRIAALHVIDCSLTSVPDVSSMISLRVINLPQNRIRRINNGTFQGLALIQQLALSENIISEIESRAFDDLTALNRLLLFGNDISAIPSGLFHRLTSLTTLQLQQNPITKLDADVFAQLTMLERFTLERTLLTELPATLFRNTTRLVRLELAINFIRSLDETVFSGLSSLDHLQIFENRLTSLPPGVFKDLTALTFLDVRQNGFTSFPEGLLETCTRLQIFGAEGNRFQTLPTFIFANTTMLKRLTLTGNALRSIDNVLEMAQLSSLRFLDVGNNQLTRLQLTRTLPSLTLLGLDDNPMQELPDVTLTPSLETLRLQNHGIKHMDLAPLLRLPSLEVLELDALPQANSRVVLTDTNIADIAPLSTLSLENVDVSAAVPSFKHLPPLSLNVLHVGWPGAMNRTLPITEVCRMLKNSVRELRIANTNYRVIELCPDKTFESLLLNDNRHLRSVTVHNPLQELNVSGCTQLTSIDAPPIDILDISNTKFPPTGALCTRWGRRVLFARNLNEKAFRSEQAVGPLTNCIQQVDVLDLSGNAWLNNPAEINRVAERRVVMSDEEFWTADLLTDAPIDCALQLSNQDLRPRTDTSVLTTEIVFSFRCVCAQGHHLSGEECVEDVVPLAAIVAGSVFAVLALSIPLLVWLYRRYWRSHKSDSLHQQLLNREREEVQALKRAWVIEYDELRMIKRVAAGAYGVVFKAEWDTVTVAVKVLQRTLSPDDEATATDFGNEVEFLQRTRHPNVVRFFGAGVNTNGSPFLVLEFVSLGSLKDLLERDMDAVLHEVRAQVLEAGDDDDDDDDDGDGEKNKLLTADLCEELTLVSTSLQSHRTSLELDEMMSVWDLKLQLLRDVANGMAFIHSLDQMHRDLKSGNVLVSSRLRAKITDFGSIRECLERGTDGNDDDRDDMEDGNRGDGTVTTSFGGGGRGDMTMGVGTPMYMAPEALLTKTYNAKADVFSFGVLMWEVATQREPDLIAQEKPKYRGPPRPMQTTLLQEGKRLRFEDFDGQPLAVAEWYKELAYTCMADNPAHRPSFEELKNKRLAEQQAV</sequence>
<keyword evidence="12" id="KW-1185">Reference proteome</keyword>
<dbReference type="PANTHER" id="PTHR48056:SF81">
    <property type="entry name" value="RECEPTOR PROTEIN-TYROSINE KINASE CEPR1"/>
    <property type="match status" value="1"/>
</dbReference>
<keyword evidence="8" id="KW-0812">Transmembrane</keyword>
<dbReference type="eggNOG" id="KOG0619">
    <property type="taxonomic scope" value="Eukaryota"/>
</dbReference>
<dbReference type="PROSITE" id="PS50011">
    <property type="entry name" value="PROTEIN_KINASE_DOM"/>
    <property type="match status" value="1"/>
</dbReference>
<dbReference type="Gene3D" id="3.30.200.20">
    <property type="entry name" value="Phosphorylase Kinase, domain 1"/>
    <property type="match status" value="1"/>
</dbReference>
<feature type="domain" description="Protein kinase" evidence="10">
    <location>
        <begin position="985"/>
        <end position="1342"/>
    </location>
</feature>
<evidence type="ECO:0000256" key="4">
    <source>
        <dbReference type="ARBA" id="ARBA00022741"/>
    </source>
</evidence>
<evidence type="ECO:0000313" key="12">
    <source>
        <dbReference type="Proteomes" id="UP000007799"/>
    </source>
</evidence>
<dbReference type="SUPFAM" id="SSF56112">
    <property type="entry name" value="Protein kinase-like (PK-like)"/>
    <property type="match status" value="1"/>
</dbReference>
<dbReference type="InterPro" id="IPR032675">
    <property type="entry name" value="LRR_dom_sf"/>
</dbReference>
<evidence type="ECO:0000256" key="2">
    <source>
        <dbReference type="ARBA" id="ARBA00022679"/>
    </source>
</evidence>
<feature type="region of interest" description="Disordered" evidence="7">
    <location>
        <begin position="160"/>
        <end position="179"/>
    </location>
</feature>
<feature type="compositionally biased region" description="Polar residues" evidence="7">
    <location>
        <begin position="135"/>
        <end position="145"/>
    </location>
</feature>
<keyword evidence="8" id="KW-0472">Membrane</keyword>
<keyword evidence="8" id="KW-1133">Transmembrane helix</keyword>
<dbReference type="Pfam" id="PF07714">
    <property type="entry name" value="PK_Tyr_Ser-Thr"/>
    <property type="match status" value="2"/>
</dbReference>
<evidence type="ECO:0000313" key="11">
    <source>
        <dbReference type="EMBL" id="EGD79461.1"/>
    </source>
</evidence>
<dbReference type="InterPro" id="IPR050647">
    <property type="entry name" value="Plant_LRR-RLKs"/>
</dbReference>
<dbReference type="Gene3D" id="3.80.10.10">
    <property type="entry name" value="Ribonuclease Inhibitor"/>
    <property type="match status" value="2"/>
</dbReference>
<dbReference type="SUPFAM" id="SSF52058">
    <property type="entry name" value="L domain-like"/>
    <property type="match status" value="2"/>
</dbReference>
<protein>
    <submittedName>
        <fullName evidence="11">Serine/threonine protein kinase</fullName>
    </submittedName>
</protein>
<keyword evidence="1" id="KW-0433">Leucine-rich repeat</keyword>
<dbReference type="eggNOG" id="KOG0192">
    <property type="taxonomic scope" value="Eukaryota"/>
</dbReference>
<keyword evidence="4" id="KW-0547">Nucleotide-binding</keyword>
<keyword evidence="9" id="KW-0732">Signal</keyword>
<evidence type="ECO:0000256" key="9">
    <source>
        <dbReference type="SAM" id="SignalP"/>
    </source>
</evidence>
<evidence type="ECO:0000259" key="10">
    <source>
        <dbReference type="PROSITE" id="PS50011"/>
    </source>
</evidence>
<dbReference type="Gene3D" id="1.10.510.10">
    <property type="entry name" value="Transferase(Phosphotransferase) domain 1"/>
    <property type="match status" value="1"/>
</dbReference>
<dbReference type="GeneID" id="16069484"/>
<proteinExistence type="predicted"/>
<dbReference type="RefSeq" id="XP_004988942.1">
    <property type="nucleotide sequence ID" value="XM_004988885.1"/>
</dbReference>
<dbReference type="InterPro" id="IPR011009">
    <property type="entry name" value="Kinase-like_dom_sf"/>
</dbReference>
<dbReference type="InterPro" id="IPR000719">
    <property type="entry name" value="Prot_kinase_dom"/>
</dbReference>
<keyword evidence="11" id="KW-0723">Serine/threonine-protein kinase</keyword>
<evidence type="ECO:0000256" key="7">
    <source>
        <dbReference type="SAM" id="MobiDB-lite"/>
    </source>
</evidence>
<keyword evidence="2" id="KW-0808">Transferase</keyword>
<feature type="region of interest" description="Disordered" evidence="7">
    <location>
        <begin position="1194"/>
        <end position="1227"/>
    </location>
</feature>
<gene>
    <name evidence="11" type="ORF">PTSG_10027</name>
</gene>
<dbReference type="GO" id="GO:0004674">
    <property type="term" value="F:protein serine/threonine kinase activity"/>
    <property type="evidence" value="ECO:0007669"/>
    <property type="project" value="UniProtKB-KW"/>
</dbReference>
<feature type="chain" id="PRO_5003291292" evidence="9">
    <location>
        <begin position="29"/>
        <end position="1348"/>
    </location>
</feature>
<reference evidence="11" key="1">
    <citation type="submission" date="2009-08" db="EMBL/GenBank/DDBJ databases">
        <title>Annotation of Salpingoeca rosetta.</title>
        <authorList>
            <consortium name="The Broad Institute Genome Sequencing Platform"/>
            <person name="Russ C."/>
            <person name="Cuomo C."/>
            <person name="Burger G."/>
            <person name="Gray M.W."/>
            <person name="Holland P.W.H."/>
            <person name="King N."/>
            <person name="Lang F.B.F."/>
            <person name="Roger A.J."/>
            <person name="Ruiz-Trillo I."/>
            <person name="Young S.K."/>
            <person name="Zeng Q."/>
            <person name="Gargeya S."/>
            <person name="Alvarado L."/>
            <person name="Berlin A."/>
            <person name="Chapman S.B."/>
            <person name="Chen Z."/>
            <person name="Freedman E."/>
            <person name="Gellesch M."/>
            <person name="Goldberg J."/>
            <person name="Griggs A."/>
            <person name="Gujja S."/>
            <person name="Heilman E."/>
            <person name="Heiman D."/>
            <person name="Howarth C."/>
            <person name="Mehta T."/>
            <person name="Neiman D."/>
            <person name="Pearson M."/>
            <person name="Roberts A."/>
            <person name="Saif S."/>
            <person name="Shea T."/>
            <person name="Shenoy N."/>
            <person name="Sisk P."/>
            <person name="Stolte C."/>
            <person name="Sykes S."/>
            <person name="White J."/>
            <person name="Yandava C."/>
            <person name="Haas B."/>
            <person name="Nusbaum C."/>
            <person name="Birren B."/>
        </authorList>
    </citation>
    <scope>NUCLEOTIDE SEQUENCE [LARGE SCALE GENOMIC DNA]</scope>
    <source>
        <strain evidence="11">ATCC 50818</strain>
    </source>
</reference>
<keyword evidence="5 11" id="KW-0418">Kinase</keyword>
<evidence type="ECO:0000256" key="5">
    <source>
        <dbReference type="ARBA" id="ARBA00022777"/>
    </source>
</evidence>
<feature type="region of interest" description="Disordered" evidence="7">
    <location>
        <begin position="108"/>
        <end position="146"/>
    </location>
</feature>
<dbReference type="KEGG" id="sre:PTSG_10027"/>
<dbReference type="SMART" id="SM00364">
    <property type="entry name" value="LRR_BAC"/>
    <property type="match status" value="6"/>
</dbReference>
<dbReference type="GO" id="GO:0005524">
    <property type="term" value="F:ATP binding"/>
    <property type="evidence" value="ECO:0007669"/>
    <property type="project" value="UniProtKB-KW"/>
</dbReference>
<evidence type="ECO:0000256" key="1">
    <source>
        <dbReference type="ARBA" id="ARBA00022614"/>
    </source>
</evidence>
<keyword evidence="6" id="KW-0067">ATP-binding</keyword>
<dbReference type="EMBL" id="GL832986">
    <property type="protein sequence ID" value="EGD79461.1"/>
    <property type="molecule type" value="Genomic_DNA"/>
</dbReference>
<dbReference type="FunFam" id="3.30.200.20:FF:000180">
    <property type="entry name" value="serine/threonine-protein kinase STY46-like"/>
    <property type="match status" value="1"/>
</dbReference>